<dbReference type="Proteomes" id="UP000245535">
    <property type="component" value="Unassembled WGS sequence"/>
</dbReference>
<feature type="chain" id="PRO_5016407436" evidence="3">
    <location>
        <begin position="19"/>
        <end position="318"/>
    </location>
</feature>
<gene>
    <name evidence="4" type="ORF">BC781_1011102</name>
</gene>
<dbReference type="PANTHER" id="PTHR43037:SF1">
    <property type="entry name" value="BLL1128 PROTEIN"/>
    <property type="match status" value="1"/>
</dbReference>
<evidence type="ECO:0000256" key="2">
    <source>
        <dbReference type="ARBA" id="ARBA00022801"/>
    </source>
</evidence>
<organism evidence="4 5">
    <name type="scientific">Sediminitomix flava</name>
    <dbReference type="NCBI Taxonomy" id="379075"/>
    <lineage>
        <taxon>Bacteria</taxon>
        <taxon>Pseudomonadati</taxon>
        <taxon>Bacteroidota</taxon>
        <taxon>Cytophagia</taxon>
        <taxon>Cytophagales</taxon>
        <taxon>Flammeovirgaceae</taxon>
        <taxon>Sediminitomix</taxon>
    </lineage>
</organism>
<proteinExistence type="predicted"/>
<comment type="caution">
    <text evidence="4">The sequence shown here is derived from an EMBL/GenBank/DDBJ whole genome shotgun (WGS) entry which is preliminary data.</text>
</comment>
<keyword evidence="5" id="KW-1185">Reference proteome</keyword>
<evidence type="ECO:0000256" key="1">
    <source>
        <dbReference type="ARBA" id="ARBA00022729"/>
    </source>
</evidence>
<dbReference type="OrthoDB" id="9764953at2"/>
<name>A0A315ZGU1_SEDFL</name>
<evidence type="ECO:0000256" key="3">
    <source>
        <dbReference type="SAM" id="SignalP"/>
    </source>
</evidence>
<dbReference type="Gene3D" id="3.40.50.1820">
    <property type="entry name" value="alpha/beta hydrolase"/>
    <property type="match status" value="1"/>
</dbReference>
<dbReference type="InterPro" id="IPR029058">
    <property type="entry name" value="AB_hydrolase_fold"/>
</dbReference>
<dbReference type="NCBIfam" id="TIGR01840">
    <property type="entry name" value="esterase_phb"/>
    <property type="match status" value="1"/>
</dbReference>
<feature type="signal peptide" evidence="3">
    <location>
        <begin position="1"/>
        <end position="18"/>
    </location>
</feature>
<reference evidence="4 5" key="1">
    <citation type="submission" date="2018-03" db="EMBL/GenBank/DDBJ databases">
        <title>Genomic Encyclopedia of Archaeal and Bacterial Type Strains, Phase II (KMG-II): from individual species to whole genera.</title>
        <authorList>
            <person name="Goeker M."/>
        </authorList>
    </citation>
    <scope>NUCLEOTIDE SEQUENCE [LARGE SCALE GENOMIC DNA]</scope>
    <source>
        <strain evidence="4 5">DSM 28229</strain>
    </source>
</reference>
<evidence type="ECO:0000313" key="5">
    <source>
        <dbReference type="Proteomes" id="UP000245535"/>
    </source>
</evidence>
<dbReference type="GO" id="GO:0016787">
    <property type="term" value="F:hydrolase activity"/>
    <property type="evidence" value="ECO:0007669"/>
    <property type="project" value="UniProtKB-KW"/>
</dbReference>
<dbReference type="PANTHER" id="PTHR43037">
    <property type="entry name" value="UNNAMED PRODUCT-RELATED"/>
    <property type="match status" value="1"/>
</dbReference>
<dbReference type="SUPFAM" id="SSF53474">
    <property type="entry name" value="alpha/beta-Hydrolases"/>
    <property type="match status" value="1"/>
</dbReference>
<evidence type="ECO:0000313" key="4">
    <source>
        <dbReference type="EMBL" id="PWJ44731.1"/>
    </source>
</evidence>
<dbReference type="InterPro" id="IPR010126">
    <property type="entry name" value="Esterase_phb"/>
</dbReference>
<dbReference type="Pfam" id="PF10503">
    <property type="entry name" value="Esterase_PHB"/>
    <property type="match status" value="1"/>
</dbReference>
<dbReference type="AlphaFoldDB" id="A0A315ZGU1"/>
<dbReference type="RefSeq" id="WP_158281403.1">
    <property type="nucleotide sequence ID" value="NZ_QGDO01000001.1"/>
</dbReference>
<dbReference type="InterPro" id="IPR050955">
    <property type="entry name" value="Plant_Biomass_Hydrol_Est"/>
</dbReference>
<dbReference type="GO" id="GO:0005576">
    <property type="term" value="C:extracellular region"/>
    <property type="evidence" value="ECO:0007669"/>
    <property type="project" value="InterPro"/>
</dbReference>
<keyword evidence="1 3" id="KW-0732">Signal</keyword>
<keyword evidence="2" id="KW-0378">Hydrolase</keyword>
<sequence>MKPLFLIAIFLYSFSSFGQVLQQQTDFGKNEGELDMYFYKPDGLAKDAALVVALHGCSQTAESYAYESGWNELADQYKFMVIYPQQRKSNNAYACFNWFNEGDINPKQGENQSILEMIEYAKANYSVDKEKVFVTGFSAGGAMSTILLGNYPKVFEGGGVLAGIAYKAATNLPNALQVMKEAPNLSNEALSALLPSSTLEQKIPKLAVFTGAKDQIVTPKNSQQIISQFLFASLASAPELTPQIDTLNVRDTKFPYQRINYKVGDQQQFVSFTFLNEGHALFIDEGSEKMQGGHVGNFTKDVDFHSSYWIADFWGLID</sequence>
<dbReference type="EMBL" id="QGDO01000001">
    <property type="protein sequence ID" value="PWJ44731.1"/>
    <property type="molecule type" value="Genomic_DNA"/>
</dbReference>
<protein>
    <submittedName>
        <fullName evidence="4">Poly(Hydroxyalkanoate) depolymerase family esterase</fullName>
    </submittedName>
</protein>
<accession>A0A315ZGU1</accession>